<dbReference type="eggNOG" id="COG5607">
    <property type="taxonomic scope" value="Bacteria"/>
</dbReference>
<name>H1Y8D7_9SPHI</name>
<dbReference type="AlphaFoldDB" id="H1Y8D7"/>
<gene>
    <name evidence="2" type="ORF">Mucpa_0775</name>
</gene>
<accession>H1Y8D7</accession>
<dbReference type="STRING" id="714943.Mucpa_0775"/>
<reference evidence="2" key="1">
    <citation type="submission" date="2011-09" db="EMBL/GenBank/DDBJ databases">
        <title>The permanent draft genome of Mucilaginibacter paludis DSM 18603.</title>
        <authorList>
            <consortium name="US DOE Joint Genome Institute (JGI-PGF)"/>
            <person name="Lucas S."/>
            <person name="Han J."/>
            <person name="Lapidus A."/>
            <person name="Bruce D."/>
            <person name="Goodwin L."/>
            <person name="Pitluck S."/>
            <person name="Peters L."/>
            <person name="Kyrpides N."/>
            <person name="Mavromatis K."/>
            <person name="Ivanova N."/>
            <person name="Mikhailova N."/>
            <person name="Held B."/>
            <person name="Detter J.C."/>
            <person name="Tapia R."/>
            <person name="Han C."/>
            <person name="Land M."/>
            <person name="Hauser L."/>
            <person name="Markowitz V."/>
            <person name="Cheng J.-F."/>
            <person name="Hugenholtz P."/>
            <person name="Woyke T."/>
            <person name="Wu D."/>
            <person name="Tindall B."/>
            <person name="Brambilla E."/>
            <person name="Klenk H.-P."/>
            <person name="Eisen J.A."/>
        </authorList>
    </citation>
    <scope>NUCLEOTIDE SEQUENCE [LARGE SCALE GENOMIC DNA]</scope>
    <source>
        <strain evidence="2">DSM 18603</strain>
    </source>
</reference>
<dbReference type="Proteomes" id="UP000002774">
    <property type="component" value="Chromosome"/>
</dbReference>
<dbReference type="OrthoDB" id="676869at2"/>
<feature type="domain" description="CHAD" evidence="1">
    <location>
        <begin position="22"/>
        <end position="229"/>
    </location>
</feature>
<organism evidence="2 3">
    <name type="scientific">Mucilaginibacter paludis DSM 18603</name>
    <dbReference type="NCBI Taxonomy" id="714943"/>
    <lineage>
        <taxon>Bacteria</taxon>
        <taxon>Pseudomonadati</taxon>
        <taxon>Bacteroidota</taxon>
        <taxon>Sphingobacteriia</taxon>
        <taxon>Sphingobacteriales</taxon>
        <taxon>Sphingobacteriaceae</taxon>
        <taxon>Mucilaginibacter</taxon>
    </lineage>
</organism>
<proteinExistence type="predicted"/>
<evidence type="ECO:0000259" key="1">
    <source>
        <dbReference type="Pfam" id="PF05235"/>
    </source>
</evidence>
<sequence length="287" mass="33104">MIKHHEIDNIVKTRFEKINIGLESIRLHFHEDDIRVFRVKVKKLAACIQLINAARGQQHKAIKIPPRLLKYFEVAGIVRNLQLQKLYVETTLDARQAMRAGAYLNLVSNKILHHMVVASQIMKGVQPFKRAEINLLKLLPDHLSSKSAAQFVRSEIKKLEKLLMPVFPSDDSLHEIRKLLKGLLYVWPHIGDKVAQTSPYGLLSGKENIAAFTEVLGKFHDMDTAIGLLHDCCLNRDTEESEKEILRTLERLWIKEKETIRLQVYQQLQQIISSRQPVQPLIQYAMI</sequence>
<keyword evidence="3" id="KW-1185">Reference proteome</keyword>
<dbReference type="InterPro" id="IPR038186">
    <property type="entry name" value="CHAD_dom_sf"/>
</dbReference>
<dbReference type="EMBL" id="CM001403">
    <property type="protein sequence ID" value="EHQ24956.1"/>
    <property type="molecule type" value="Genomic_DNA"/>
</dbReference>
<dbReference type="HOGENOM" id="CLU_989776_0_0_10"/>
<dbReference type="Gene3D" id="1.40.20.10">
    <property type="entry name" value="CHAD domain"/>
    <property type="match status" value="1"/>
</dbReference>
<dbReference type="RefSeq" id="WP_008504562.1">
    <property type="nucleotide sequence ID" value="NZ_CM001403.1"/>
</dbReference>
<dbReference type="InterPro" id="IPR007899">
    <property type="entry name" value="CHAD_dom"/>
</dbReference>
<evidence type="ECO:0000313" key="3">
    <source>
        <dbReference type="Proteomes" id="UP000002774"/>
    </source>
</evidence>
<dbReference type="Pfam" id="PF05235">
    <property type="entry name" value="CHAD"/>
    <property type="match status" value="1"/>
</dbReference>
<protein>
    <recommendedName>
        <fullName evidence="1">CHAD domain-containing protein</fullName>
    </recommendedName>
</protein>
<evidence type="ECO:0000313" key="2">
    <source>
        <dbReference type="EMBL" id="EHQ24956.1"/>
    </source>
</evidence>